<evidence type="ECO:0000256" key="1">
    <source>
        <dbReference type="SAM" id="Coils"/>
    </source>
</evidence>
<dbReference type="Proteomes" id="UP000186698">
    <property type="component" value="Chromosome 4L"/>
</dbReference>
<accession>A0A8J0V0I3</accession>
<dbReference type="InterPro" id="IPR046347">
    <property type="entry name" value="bZIP_sf"/>
</dbReference>
<dbReference type="AlphaFoldDB" id="A0A8J0V0I3"/>
<dbReference type="Pfam" id="PF00170">
    <property type="entry name" value="bZIP_1"/>
    <property type="match status" value="1"/>
</dbReference>
<dbReference type="SMART" id="SM00338">
    <property type="entry name" value="BRLZ"/>
    <property type="match status" value="1"/>
</dbReference>
<proteinExistence type="predicted"/>
<dbReference type="PRINTS" id="PR00042">
    <property type="entry name" value="LEUZIPPRFOS"/>
</dbReference>
<dbReference type="GO" id="GO:0000981">
    <property type="term" value="F:DNA-binding transcription factor activity, RNA polymerase II-specific"/>
    <property type="evidence" value="ECO:0007669"/>
    <property type="project" value="TreeGrafter"/>
</dbReference>
<dbReference type="OrthoDB" id="295274at2759"/>
<evidence type="ECO:0000313" key="4">
    <source>
        <dbReference type="RefSeq" id="XP_018113056.1"/>
    </source>
</evidence>
<sequence length="128" mass="15081">MKDGHKDITKMKRSLDTKHETCLPNNCDIDADITKLKKRERNRVSAYKSRKKHTNRADILHQEYEKLEKENAALCKEIQSLQKEQLHLTKVLEEHEPACLLLTTEIMLELLQQPDLWSPSDNEFPFIQ</sequence>
<gene>
    <name evidence="4" type="primary">LOC108713883</name>
</gene>
<dbReference type="PANTHER" id="PTHR23351">
    <property type="entry name" value="FOS TRANSCRIPTION FACTOR-RELATED"/>
    <property type="match status" value="1"/>
</dbReference>
<dbReference type="KEGG" id="xla:108713883"/>
<dbReference type="Gene3D" id="1.20.5.170">
    <property type="match status" value="1"/>
</dbReference>
<keyword evidence="3" id="KW-1185">Reference proteome</keyword>
<dbReference type="SUPFAM" id="SSF57959">
    <property type="entry name" value="Leucine zipper domain"/>
    <property type="match status" value="1"/>
</dbReference>
<dbReference type="GO" id="GO:0000978">
    <property type="term" value="F:RNA polymerase II cis-regulatory region sequence-specific DNA binding"/>
    <property type="evidence" value="ECO:0007669"/>
    <property type="project" value="TreeGrafter"/>
</dbReference>
<dbReference type="CTD" id="108713883"/>
<dbReference type="PANTHER" id="PTHR23351:SF13">
    <property type="entry name" value="BASIC LEUCINE ZIPPER TRANSCRIPTIONAL FACTOR ATF-LIKE 3"/>
    <property type="match status" value="1"/>
</dbReference>
<dbReference type="InterPro" id="IPR000837">
    <property type="entry name" value="AP-1"/>
</dbReference>
<keyword evidence="1" id="KW-0175">Coiled coil</keyword>
<dbReference type="PROSITE" id="PS50217">
    <property type="entry name" value="BZIP"/>
    <property type="match status" value="1"/>
</dbReference>
<feature type="domain" description="BZIP" evidence="2">
    <location>
        <begin position="32"/>
        <end position="95"/>
    </location>
</feature>
<protein>
    <submittedName>
        <fullName evidence="4">Basic leucine zipper transcriptional factor ATF-like 3</fullName>
    </submittedName>
</protein>
<dbReference type="InterPro" id="IPR004827">
    <property type="entry name" value="bZIP"/>
</dbReference>
<reference evidence="4" key="1">
    <citation type="submission" date="2025-08" db="UniProtKB">
        <authorList>
            <consortium name="RefSeq"/>
        </authorList>
    </citation>
    <scope>IDENTIFICATION</scope>
    <source>
        <strain evidence="4">J_2021</strain>
        <tissue evidence="4">Erythrocytes</tissue>
    </source>
</reference>
<dbReference type="GeneID" id="108713883"/>
<dbReference type="GO" id="GO:0005634">
    <property type="term" value="C:nucleus"/>
    <property type="evidence" value="ECO:0007669"/>
    <property type="project" value="TreeGrafter"/>
</dbReference>
<dbReference type="PROSITE" id="PS00036">
    <property type="entry name" value="BZIP_BASIC"/>
    <property type="match status" value="1"/>
</dbReference>
<evidence type="ECO:0000259" key="2">
    <source>
        <dbReference type="PROSITE" id="PS50217"/>
    </source>
</evidence>
<organism evidence="3 4">
    <name type="scientific">Xenopus laevis</name>
    <name type="common">African clawed frog</name>
    <dbReference type="NCBI Taxonomy" id="8355"/>
    <lineage>
        <taxon>Eukaryota</taxon>
        <taxon>Metazoa</taxon>
        <taxon>Chordata</taxon>
        <taxon>Craniata</taxon>
        <taxon>Vertebrata</taxon>
        <taxon>Euteleostomi</taxon>
        <taxon>Amphibia</taxon>
        <taxon>Batrachia</taxon>
        <taxon>Anura</taxon>
        <taxon>Pipoidea</taxon>
        <taxon>Pipidae</taxon>
        <taxon>Xenopodinae</taxon>
        <taxon>Xenopus</taxon>
        <taxon>Xenopus</taxon>
    </lineage>
</organism>
<dbReference type="RefSeq" id="XP_018113056.1">
    <property type="nucleotide sequence ID" value="XM_018257567.2"/>
</dbReference>
<feature type="coiled-coil region" evidence="1">
    <location>
        <begin position="50"/>
        <end position="84"/>
    </location>
</feature>
<name>A0A8J0V0I3_XENLA</name>
<evidence type="ECO:0000313" key="3">
    <source>
        <dbReference type="Proteomes" id="UP000186698"/>
    </source>
</evidence>